<evidence type="ECO:0000256" key="4">
    <source>
        <dbReference type="ARBA" id="ARBA00022692"/>
    </source>
</evidence>
<evidence type="ECO:0000256" key="2">
    <source>
        <dbReference type="ARBA" id="ARBA00010992"/>
    </source>
</evidence>
<evidence type="ECO:0000259" key="9">
    <source>
        <dbReference type="PROSITE" id="PS50850"/>
    </source>
</evidence>
<dbReference type="GO" id="GO:0016020">
    <property type="term" value="C:membrane"/>
    <property type="evidence" value="ECO:0007669"/>
    <property type="project" value="UniProtKB-SubCell"/>
</dbReference>
<keyword evidence="5 8" id="KW-1133">Transmembrane helix</keyword>
<feature type="transmembrane region" description="Helical" evidence="8">
    <location>
        <begin position="322"/>
        <end position="339"/>
    </location>
</feature>
<dbReference type="Gene3D" id="1.20.1250.20">
    <property type="entry name" value="MFS general substrate transporter like domains"/>
    <property type="match status" value="1"/>
</dbReference>
<evidence type="ECO:0000256" key="7">
    <source>
        <dbReference type="SAM" id="MobiDB-lite"/>
    </source>
</evidence>
<dbReference type="PANTHER" id="PTHR48022">
    <property type="entry name" value="PLASTIDIC GLUCOSE TRANSPORTER 4"/>
    <property type="match status" value="1"/>
</dbReference>
<dbReference type="InterPro" id="IPR020846">
    <property type="entry name" value="MFS_dom"/>
</dbReference>
<feature type="transmembrane region" description="Helical" evidence="8">
    <location>
        <begin position="284"/>
        <end position="307"/>
    </location>
</feature>
<evidence type="ECO:0000256" key="5">
    <source>
        <dbReference type="ARBA" id="ARBA00022989"/>
    </source>
</evidence>
<dbReference type="InterPro" id="IPR005828">
    <property type="entry name" value="MFS_sugar_transport-like"/>
</dbReference>
<evidence type="ECO:0000313" key="10">
    <source>
        <dbReference type="EMBL" id="PYI03556.1"/>
    </source>
</evidence>
<protein>
    <submittedName>
        <fullName evidence="10">General substrate transporter</fullName>
    </submittedName>
</protein>
<comment type="subcellular location">
    <subcellularLocation>
        <location evidence="1">Membrane</location>
        <topology evidence="1">Multi-pass membrane protein</topology>
    </subcellularLocation>
</comment>
<dbReference type="OrthoDB" id="6133115at2759"/>
<proteinExistence type="inferred from homology"/>
<evidence type="ECO:0000256" key="1">
    <source>
        <dbReference type="ARBA" id="ARBA00004141"/>
    </source>
</evidence>
<feature type="transmembrane region" description="Helical" evidence="8">
    <location>
        <begin position="162"/>
        <end position="183"/>
    </location>
</feature>
<dbReference type="VEuPathDB" id="FungiDB:BO78DRAFT_451616"/>
<dbReference type="FunFam" id="1.20.1250.20:FF:000134">
    <property type="entry name" value="MFS sugar transporter protein"/>
    <property type="match status" value="1"/>
</dbReference>
<accession>A0A319E0G2</accession>
<feature type="transmembrane region" description="Helical" evidence="8">
    <location>
        <begin position="379"/>
        <end position="399"/>
    </location>
</feature>
<feature type="transmembrane region" description="Helical" evidence="8">
    <location>
        <begin position="450"/>
        <end position="469"/>
    </location>
</feature>
<keyword evidence="4 8" id="KW-0812">Transmembrane</keyword>
<dbReference type="InterPro" id="IPR050360">
    <property type="entry name" value="MFS_Sugar_Transporters"/>
</dbReference>
<dbReference type="InterPro" id="IPR036259">
    <property type="entry name" value="MFS_trans_sf"/>
</dbReference>
<evidence type="ECO:0000313" key="11">
    <source>
        <dbReference type="Proteomes" id="UP000248423"/>
    </source>
</evidence>
<evidence type="ECO:0000256" key="8">
    <source>
        <dbReference type="SAM" id="Phobius"/>
    </source>
</evidence>
<dbReference type="Proteomes" id="UP000248423">
    <property type="component" value="Unassembled WGS sequence"/>
</dbReference>
<gene>
    <name evidence="10" type="ORF">BO78DRAFT_451616</name>
</gene>
<evidence type="ECO:0000256" key="3">
    <source>
        <dbReference type="ARBA" id="ARBA00022448"/>
    </source>
</evidence>
<dbReference type="PANTHER" id="PTHR48022:SF3">
    <property type="entry name" value="HEXOSE TRANSPORTER PROTEIN (AFU_ORTHOLOGUE AFUA_8G04480)-RELATED"/>
    <property type="match status" value="1"/>
</dbReference>
<dbReference type="GO" id="GO:0005351">
    <property type="term" value="F:carbohydrate:proton symporter activity"/>
    <property type="evidence" value="ECO:0007669"/>
    <property type="project" value="TreeGrafter"/>
</dbReference>
<dbReference type="EMBL" id="KZ826379">
    <property type="protein sequence ID" value="PYI03556.1"/>
    <property type="molecule type" value="Genomic_DNA"/>
</dbReference>
<dbReference type="STRING" id="1448318.A0A319E0G2"/>
<dbReference type="PROSITE" id="PS50850">
    <property type="entry name" value="MFS"/>
    <property type="match status" value="1"/>
</dbReference>
<feature type="transmembrane region" description="Helical" evidence="8">
    <location>
        <begin position="128"/>
        <end position="150"/>
    </location>
</feature>
<reference evidence="10 11" key="1">
    <citation type="submission" date="2018-02" db="EMBL/GenBank/DDBJ databases">
        <title>The genomes of Aspergillus section Nigri reveals drivers in fungal speciation.</title>
        <authorList>
            <consortium name="DOE Joint Genome Institute"/>
            <person name="Vesth T.C."/>
            <person name="Nybo J."/>
            <person name="Theobald S."/>
            <person name="Brandl J."/>
            <person name="Frisvad J.C."/>
            <person name="Nielsen K.F."/>
            <person name="Lyhne E.K."/>
            <person name="Kogle M.E."/>
            <person name="Kuo A."/>
            <person name="Riley R."/>
            <person name="Clum A."/>
            <person name="Nolan M."/>
            <person name="Lipzen A."/>
            <person name="Salamov A."/>
            <person name="Henrissat B."/>
            <person name="Wiebenga A."/>
            <person name="De vries R.P."/>
            <person name="Grigoriev I.V."/>
            <person name="Mortensen U.H."/>
            <person name="Andersen M.R."/>
            <person name="Baker S.E."/>
        </authorList>
    </citation>
    <scope>NUCLEOTIDE SEQUENCE [LARGE SCALE GENOMIC DNA]</scope>
    <source>
        <strain evidence="10 11">CBS 121057</strain>
    </source>
</reference>
<sequence>MKDASSEIPPTEEHPPVFPDRVWWKSPELRKLNFCVLSLLLLSSSSGFDGSLVNGLEDLDSWVSFMGHPTTTWLGSINAIYWIGGFVSTSLAAWICNIYGRKIGIYMGVTLLLAGTILGTAAPNGNAYLGSRVLVGCGFGWIGSSAPLLLNEIAWPPHRGVSSALFMVGYYVGAVISSWATFATRTYTTSWAWRLPTLLQFLCPLIAIPGVLFVPESPRWLISQGRVEEARQVLANLHANNDTTSPFITYEVLDIQGAITAEKEAASSTGYADMFKTPGNRRRLFITVTLGLFAQWSGNGVVSYYLAMVLDTVGITNTRDQLLISACLQVWNVIFATIGASSVERFGRRKLFGTSAVVMLASYIIITGLSRSFDKTGSAGIGTAVIPFLFVYFAGYDIVLTPMLTAYPCEIWPFGLRSRGLNILWLSSISATIFNTFANPIALGAIGWKYYIVFVVVLCFYAIIPYFFYPETRGYSLEHVARIFDGEDAVGPSGKEVLDCVVREGGEGEEEEEKAGSVAQVERV</sequence>
<organism evidence="10 11">
    <name type="scientific">Aspergillus sclerotiicarbonarius (strain CBS 121057 / IBT 28362)</name>
    <dbReference type="NCBI Taxonomy" id="1448318"/>
    <lineage>
        <taxon>Eukaryota</taxon>
        <taxon>Fungi</taxon>
        <taxon>Dikarya</taxon>
        <taxon>Ascomycota</taxon>
        <taxon>Pezizomycotina</taxon>
        <taxon>Eurotiomycetes</taxon>
        <taxon>Eurotiomycetidae</taxon>
        <taxon>Eurotiales</taxon>
        <taxon>Aspergillaceae</taxon>
        <taxon>Aspergillus</taxon>
        <taxon>Aspergillus subgen. Circumdati</taxon>
    </lineage>
</organism>
<feature type="domain" description="Major facilitator superfamily (MFS) profile" evidence="9">
    <location>
        <begin position="35"/>
        <end position="473"/>
    </location>
</feature>
<feature type="transmembrane region" description="Helical" evidence="8">
    <location>
        <begin position="103"/>
        <end position="122"/>
    </location>
</feature>
<name>A0A319E0G2_ASPSB</name>
<keyword evidence="11" id="KW-1185">Reference proteome</keyword>
<feature type="transmembrane region" description="Helical" evidence="8">
    <location>
        <begin position="195"/>
        <end position="214"/>
    </location>
</feature>
<keyword evidence="3" id="KW-0813">Transport</keyword>
<keyword evidence="6 8" id="KW-0472">Membrane</keyword>
<feature type="region of interest" description="Disordered" evidence="7">
    <location>
        <begin position="504"/>
        <end position="524"/>
    </location>
</feature>
<feature type="transmembrane region" description="Helical" evidence="8">
    <location>
        <begin position="351"/>
        <end position="373"/>
    </location>
</feature>
<comment type="similarity">
    <text evidence="2">Belongs to the major facilitator superfamily. Sugar transporter (TC 2.A.1.1) family.</text>
</comment>
<evidence type="ECO:0000256" key="6">
    <source>
        <dbReference type="ARBA" id="ARBA00023136"/>
    </source>
</evidence>
<dbReference type="AlphaFoldDB" id="A0A319E0G2"/>
<dbReference type="Pfam" id="PF00083">
    <property type="entry name" value="Sugar_tr"/>
    <property type="match status" value="1"/>
</dbReference>
<dbReference type="SUPFAM" id="SSF103473">
    <property type="entry name" value="MFS general substrate transporter"/>
    <property type="match status" value="1"/>
</dbReference>
<feature type="transmembrane region" description="Helical" evidence="8">
    <location>
        <begin position="420"/>
        <end position="438"/>
    </location>
</feature>
<feature type="transmembrane region" description="Helical" evidence="8">
    <location>
        <begin position="73"/>
        <end position="96"/>
    </location>
</feature>